<sequence length="352" mass="41082">MDYIIIKVKQILPFQFSFLYKYVDDIICGLPQDKIDYTLKTFNSIHNKLQFTVELEENQGVPFLDTKIIRNKENKLIIDWYTKPTNSGRYINYNSNHILIQKINTLKGMKNRIMKISHHTLIHKNLLKLSTMFIDNGFPKTLVKKILFNSNTFSNINNNSLNNIISSTSNFSNTIPINTPNSHDNNNLFKYTRIPYIPNLTHKLIKVLQHEQIKFAFYNMSPLKKIFTKLKDKTNKFMKSNVIYCVPCNNCSNIYIGLTTNWLKTRISTHKSDIRTMKNRCALSIHAINNNHSFDFDNTSILNSSNKLSTLKLMEMVEINKQINNTVNFKSDIENLHVIYANLLSIYNNIHS</sequence>
<organism evidence="2 3">
    <name type="scientific">Pyrocoelia pectoralis</name>
    <dbReference type="NCBI Taxonomy" id="417401"/>
    <lineage>
        <taxon>Eukaryota</taxon>
        <taxon>Metazoa</taxon>
        <taxon>Ecdysozoa</taxon>
        <taxon>Arthropoda</taxon>
        <taxon>Hexapoda</taxon>
        <taxon>Insecta</taxon>
        <taxon>Pterygota</taxon>
        <taxon>Neoptera</taxon>
        <taxon>Endopterygota</taxon>
        <taxon>Coleoptera</taxon>
        <taxon>Polyphaga</taxon>
        <taxon>Elateriformia</taxon>
        <taxon>Elateroidea</taxon>
        <taxon>Lampyridae</taxon>
        <taxon>Lampyrinae</taxon>
        <taxon>Pyrocoelia</taxon>
    </lineage>
</organism>
<reference evidence="2 3" key="1">
    <citation type="journal article" date="2024" name="Insects">
        <title>An Improved Chromosome-Level Genome Assembly of the Firefly Pyrocoelia pectoralis.</title>
        <authorList>
            <person name="Fu X."/>
            <person name="Meyer-Rochow V.B."/>
            <person name="Ballantyne L."/>
            <person name="Zhu X."/>
        </authorList>
    </citation>
    <scope>NUCLEOTIDE SEQUENCE [LARGE SCALE GENOMIC DNA]</scope>
    <source>
        <strain evidence="2">XCY_ONT2</strain>
    </source>
</reference>
<evidence type="ECO:0000313" key="2">
    <source>
        <dbReference type="EMBL" id="KAK5645107.1"/>
    </source>
</evidence>
<dbReference type="InterPro" id="IPR058912">
    <property type="entry name" value="HTH_animal"/>
</dbReference>
<feature type="domain" description="Helix-turn-helix" evidence="1">
    <location>
        <begin position="89"/>
        <end position="146"/>
    </location>
</feature>
<dbReference type="Gene3D" id="3.40.1440.10">
    <property type="entry name" value="GIY-YIG endonuclease"/>
    <property type="match status" value="1"/>
</dbReference>
<name>A0AAN7ZIE4_9COLE</name>
<gene>
    <name evidence="2" type="ORF">RI129_006407</name>
</gene>
<dbReference type="AlphaFoldDB" id="A0AAN7ZIE4"/>
<dbReference type="PANTHER" id="PTHR21301">
    <property type="entry name" value="REVERSE TRANSCRIPTASE"/>
    <property type="match status" value="1"/>
</dbReference>
<accession>A0AAN7ZIE4</accession>
<dbReference type="PANTHER" id="PTHR21301:SF10">
    <property type="entry name" value="REVERSE TRANSCRIPTASE DOMAIN-CONTAINING PROTEIN"/>
    <property type="match status" value="1"/>
</dbReference>
<keyword evidence="3" id="KW-1185">Reference proteome</keyword>
<dbReference type="Pfam" id="PF26215">
    <property type="entry name" value="HTH_animal"/>
    <property type="match status" value="1"/>
</dbReference>
<protein>
    <recommendedName>
        <fullName evidence="1">Helix-turn-helix domain-containing protein</fullName>
    </recommendedName>
</protein>
<dbReference type="InterPro" id="IPR035901">
    <property type="entry name" value="GIY-YIG_endonuc_sf"/>
</dbReference>
<proteinExistence type="predicted"/>
<dbReference type="Proteomes" id="UP001329430">
    <property type="component" value="Chromosome 4"/>
</dbReference>
<comment type="caution">
    <text evidence="2">The sequence shown here is derived from an EMBL/GenBank/DDBJ whole genome shotgun (WGS) entry which is preliminary data.</text>
</comment>
<dbReference type="EMBL" id="JAVRBK010000004">
    <property type="protein sequence ID" value="KAK5645107.1"/>
    <property type="molecule type" value="Genomic_DNA"/>
</dbReference>
<evidence type="ECO:0000259" key="1">
    <source>
        <dbReference type="Pfam" id="PF26215"/>
    </source>
</evidence>
<evidence type="ECO:0000313" key="3">
    <source>
        <dbReference type="Proteomes" id="UP001329430"/>
    </source>
</evidence>